<keyword evidence="2" id="KW-1185">Reference proteome</keyword>
<comment type="caution">
    <text evidence="1">The sequence shown here is derived from an EMBL/GenBank/DDBJ whole genome shotgun (WGS) entry which is preliminary data.</text>
</comment>
<evidence type="ECO:0000313" key="2">
    <source>
        <dbReference type="Proteomes" id="UP000024635"/>
    </source>
</evidence>
<dbReference type="AlphaFoldDB" id="A0A016TH81"/>
<accession>A0A016TH81</accession>
<dbReference type="EMBL" id="JARK01001438">
    <property type="protein sequence ID" value="EYC02015.1"/>
    <property type="molecule type" value="Genomic_DNA"/>
</dbReference>
<dbReference type="Proteomes" id="UP000024635">
    <property type="component" value="Unassembled WGS sequence"/>
</dbReference>
<evidence type="ECO:0000313" key="1">
    <source>
        <dbReference type="EMBL" id="EYC02015.1"/>
    </source>
</evidence>
<name>A0A016TH81_9BILA</name>
<gene>
    <name evidence="1" type="primary">Acey_s0102.g3430</name>
    <name evidence="1" type="ORF">Y032_0102g3430</name>
</gene>
<protein>
    <submittedName>
        <fullName evidence="1">Uncharacterized protein</fullName>
    </submittedName>
</protein>
<reference evidence="2" key="1">
    <citation type="journal article" date="2015" name="Nat. Genet.">
        <title>The genome and transcriptome of the zoonotic hookworm Ancylostoma ceylanicum identify infection-specific gene families.</title>
        <authorList>
            <person name="Schwarz E.M."/>
            <person name="Hu Y."/>
            <person name="Antoshechkin I."/>
            <person name="Miller M.M."/>
            <person name="Sternberg P.W."/>
            <person name="Aroian R.V."/>
        </authorList>
    </citation>
    <scope>NUCLEOTIDE SEQUENCE</scope>
    <source>
        <strain evidence="2">HY135</strain>
    </source>
</reference>
<proteinExistence type="predicted"/>
<organism evidence="1 2">
    <name type="scientific">Ancylostoma ceylanicum</name>
    <dbReference type="NCBI Taxonomy" id="53326"/>
    <lineage>
        <taxon>Eukaryota</taxon>
        <taxon>Metazoa</taxon>
        <taxon>Ecdysozoa</taxon>
        <taxon>Nematoda</taxon>
        <taxon>Chromadorea</taxon>
        <taxon>Rhabditida</taxon>
        <taxon>Rhabditina</taxon>
        <taxon>Rhabditomorpha</taxon>
        <taxon>Strongyloidea</taxon>
        <taxon>Ancylostomatidae</taxon>
        <taxon>Ancylostomatinae</taxon>
        <taxon>Ancylostoma</taxon>
    </lineage>
</organism>
<sequence length="86" mass="10013">MVYRWYINVFRGEFQGSRLNASSEQYLLTAQIFTFCEKLVPERTEPLTVLPKVGGELNEHSSVHRRSRLERIEFCSFLAVARTMDG</sequence>